<feature type="compositionally biased region" description="Acidic residues" evidence="1">
    <location>
        <begin position="137"/>
        <end position="174"/>
    </location>
</feature>
<evidence type="ECO:0000313" key="4">
    <source>
        <dbReference type="Proteomes" id="UP000220752"/>
    </source>
</evidence>
<keyword evidence="4" id="KW-1185">Reference proteome</keyword>
<evidence type="ECO:0000256" key="1">
    <source>
        <dbReference type="SAM" id="MobiDB-lite"/>
    </source>
</evidence>
<organism evidence="3 4">
    <name type="scientific">Faecalibacterium langellae</name>
    <dbReference type="NCBI Taxonomy" id="3435293"/>
    <lineage>
        <taxon>Bacteria</taxon>
        <taxon>Bacillati</taxon>
        <taxon>Bacillota</taxon>
        <taxon>Clostridia</taxon>
        <taxon>Eubacteriales</taxon>
        <taxon>Oscillospiraceae</taxon>
        <taxon>Faecalibacterium</taxon>
    </lineage>
</organism>
<name>A0A2A6Z7Y7_9FIRM</name>
<proteinExistence type="predicted"/>
<dbReference type="InterPro" id="IPR036086">
    <property type="entry name" value="ParB/Sulfiredoxin_sf"/>
</dbReference>
<accession>A0A2A6Z7Y7</accession>
<dbReference type="SUPFAM" id="SSF110849">
    <property type="entry name" value="ParB/Sulfiredoxin"/>
    <property type="match status" value="1"/>
</dbReference>
<evidence type="ECO:0000259" key="2">
    <source>
        <dbReference type="Pfam" id="PF02195"/>
    </source>
</evidence>
<protein>
    <recommendedName>
        <fullName evidence="2">ParB-like N-terminal domain-containing protein</fullName>
    </recommendedName>
</protein>
<dbReference type="AlphaFoldDB" id="A0A2A6Z7Y7"/>
<dbReference type="Gene3D" id="3.90.1530.10">
    <property type="entry name" value="Conserved hypothetical protein from pyrococcus furiosus pfu- 392566-001, ParB domain"/>
    <property type="match status" value="1"/>
</dbReference>
<dbReference type="InterPro" id="IPR003115">
    <property type="entry name" value="ParB_N"/>
</dbReference>
<dbReference type="Proteomes" id="UP000220752">
    <property type="component" value="Unassembled WGS sequence"/>
</dbReference>
<dbReference type="EMBL" id="NMTQ01000037">
    <property type="protein sequence ID" value="PDX57467.1"/>
    <property type="molecule type" value="Genomic_DNA"/>
</dbReference>
<sequence>MKFKTEFRVLKLKDIVPPPYNPREDIVKGSDEYEALRRSLEQHGMVEPPVVNIHNMRCIGGNQRITVLRDMGVEEVLCSIIDQPDEEKEKKLCLSLNRIEGRWDNDALGDLLRDDDVLDYETGFDADEVRLYRQLEDVQEPDVGEQEEPDGLEDLEEEDTEEEPDEEPDTDADDVPALGSTLVRVGHLHFKVEVVRYNRTLDGIRDKGIFDRAEIAEELKRRLLHND</sequence>
<dbReference type="Pfam" id="PF02195">
    <property type="entry name" value="ParB_N"/>
    <property type="match status" value="1"/>
</dbReference>
<comment type="caution">
    <text evidence="3">The sequence shown here is derived from an EMBL/GenBank/DDBJ whole genome shotgun (WGS) entry which is preliminary data.</text>
</comment>
<reference evidence="3 4" key="1">
    <citation type="journal article" date="2017" name="Front. Microbiol.">
        <title>New Insights into the Diversity of the Genus Faecalibacterium.</title>
        <authorList>
            <person name="Benevides L."/>
            <person name="Burman S."/>
            <person name="Martin R."/>
            <person name="Robert V."/>
            <person name="Thomas M."/>
            <person name="Miquel S."/>
            <person name="Chain F."/>
            <person name="Sokol H."/>
            <person name="Bermudez-Humaran L.G."/>
            <person name="Morrison M."/>
            <person name="Langella P."/>
            <person name="Azevedo V.A."/>
            <person name="Chatel J.M."/>
            <person name="Soares S."/>
        </authorList>
    </citation>
    <scope>NUCLEOTIDE SEQUENCE [LARGE SCALE GENOMIC DNA]</scope>
    <source>
        <strain evidence="4">CNCM I-4540</strain>
    </source>
</reference>
<feature type="region of interest" description="Disordered" evidence="1">
    <location>
        <begin position="136"/>
        <end position="176"/>
    </location>
</feature>
<feature type="domain" description="ParB-like N-terminal" evidence="2">
    <location>
        <begin position="6"/>
        <end position="88"/>
    </location>
</feature>
<dbReference type="CDD" id="cd16401">
    <property type="entry name" value="ParB_N_like_MT"/>
    <property type="match status" value="1"/>
</dbReference>
<gene>
    <name evidence="3" type="ORF">CGS46_13175</name>
</gene>
<evidence type="ECO:0000313" key="3">
    <source>
        <dbReference type="EMBL" id="PDX57467.1"/>
    </source>
</evidence>